<keyword evidence="4 5" id="KW-0472">Membrane</keyword>
<comment type="caution">
    <text evidence="7">The sequence shown here is derived from an EMBL/GenBank/DDBJ whole genome shotgun (WGS) entry which is preliminary data.</text>
</comment>
<accession>A0ABU8TG39</accession>
<dbReference type="InterPro" id="IPR052165">
    <property type="entry name" value="Membrane_assoc_protease"/>
</dbReference>
<feature type="domain" description="NfeD-like C-terminal" evidence="6">
    <location>
        <begin position="96"/>
        <end position="148"/>
    </location>
</feature>
<dbReference type="InterPro" id="IPR002810">
    <property type="entry name" value="NfeD-like_C"/>
</dbReference>
<evidence type="ECO:0000313" key="8">
    <source>
        <dbReference type="Proteomes" id="UP001385499"/>
    </source>
</evidence>
<evidence type="ECO:0000256" key="3">
    <source>
        <dbReference type="ARBA" id="ARBA00022989"/>
    </source>
</evidence>
<dbReference type="PANTHER" id="PTHR33507:SF3">
    <property type="entry name" value="INNER MEMBRANE PROTEIN YBBJ"/>
    <property type="match status" value="1"/>
</dbReference>
<dbReference type="Pfam" id="PF01957">
    <property type="entry name" value="NfeD"/>
    <property type="match status" value="1"/>
</dbReference>
<proteinExistence type="predicted"/>
<dbReference type="PANTHER" id="PTHR33507">
    <property type="entry name" value="INNER MEMBRANE PROTEIN YBBJ"/>
    <property type="match status" value="1"/>
</dbReference>
<organism evidence="7 8">
    <name type="scientific">Roseibium algae</name>
    <dbReference type="NCBI Taxonomy" id="3123038"/>
    <lineage>
        <taxon>Bacteria</taxon>
        <taxon>Pseudomonadati</taxon>
        <taxon>Pseudomonadota</taxon>
        <taxon>Alphaproteobacteria</taxon>
        <taxon>Hyphomicrobiales</taxon>
        <taxon>Stappiaceae</taxon>
        <taxon>Roseibium</taxon>
    </lineage>
</organism>
<dbReference type="Gene3D" id="2.40.50.140">
    <property type="entry name" value="Nucleic acid-binding proteins"/>
    <property type="match status" value="1"/>
</dbReference>
<protein>
    <submittedName>
        <fullName evidence="7">NfeD family protein</fullName>
    </submittedName>
</protein>
<dbReference type="Proteomes" id="UP001385499">
    <property type="component" value="Unassembled WGS sequence"/>
</dbReference>
<dbReference type="EMBL" id="JBAKIA010000001">
    <property type="protein sequence ID" value="MEJ8473120.1"/>
    <property type="molecule type" value="Genomic_DNA"/>
</dbReference>
<keyword evidence="8" id="KW-1185">Reference proteome</keyword>
<evidence type="ECO:0000256" key="5">
    <source>
        <dbReference type="SAM" id="Phobius"/>
    </source>
</evidence>
<reference evidence="7 8" key="1">
    <citation type="submission" date="2024-02" db="EMBL/GenBank/DDBJ databases">
        <title>Roseibium algae sp. nov., isolated from marine alga (Grateloupia sp.), showing potential in myo-inositol conversion.</title>
        <authorList>
            <person name="Wang Y."/>
        </authorList>
    </citation>
    <scope>NUCLEOTIDE SEQUENCE [LARGE SCALE GENOMIC DNA]</scope>
    <source>
        <strain evidence="7 8">H3510</strain>
    </source>
</reference>
<evidence type="ECO:0000256" key="1">
    <source>
        <dbReference type="ARBA" id="ARBA00004141"/>
    </source>
</evidence>
<feature type="transmembrane region" description="Helical" evidence="5">
    <location>
        <begin position="34"/>
        <end position="52"/>
    </location>
</feature>
<name>A0ABU8TG39_9HYPH</name>
<dbReference type="RefSeq" id="WP_340272637.1">
    <property type="nucleotide sequence ID" value="NZ_JBAKIA010000001.1"/>
</dbReference>
<sequence length="159" mass="17408">MSLIERLFLELGPWNWWILGLLLLGLEILAPGAVFLWFGVSAILVGTLALFVELHWQTALVIFLVLSIVCLVVGRFLMSRLSSEKGDIGLNRRGSRYVGRVFVLMAPLSEGTGKLSIDDTVWRVVGPDLPTGTRVRVTGVHGARLAVEAAEAEDIELPT</sequence>
<evidence type="ECO:0000256" key="4">
    <source>
        <dbReference type="ARBA" id="ARBA00023136"/>
    </source>
</evidence>
<evidence type="ECO:0000313" key="7">
    <source>
        <dbReference type="EMBL" id="MEJ8473120.1"/>
    </source>
</evidence>
<dbReference type="InterPro" id="IPR012340">
    <property type="entry name" value="NA-bd_OB-fold"/>
</dbReference>
<evidence type="ECO:0000259" key="6">
    <source>
        <dbReference type="Pfam" id="PF01957"/>
    </source>
</evidence>
<feature type="transmembrane region" description="Helical" evidence="5">
    <location>
        <begin position="58"/>
        <end position="78"/>
    </location>
</feature>
<keyword evidence="2 5" id="KW-0812">Transmembrane</keyword>
<evidence type="ECO:0000256" key="2">
    <source>
        <dbReference type="ARBA" id="ARBA00022692"/>
    </source>
</evidence>
<keyword evidence="3 5" id="KW-1133">Transmembrane helix</keyword>
<gene>
    <name evidence="7" type="ORF">V6575_03395</name>
</gene>
<comment type="subcellular location">
    <subcellularLocation>
        <location evidence="1">Membrane</location>
        <topology evidence="1">Multi-pass membrane protein</topology>
    </subcellularLocation>
</comment>
<feature type="transmembrane region" description="Helical" evidence="5">
    <location>
        <begin position="12"/>
        <end position="29"/>
    </location>
</feature>